<reference evidence="1 2" key="1">
    <citation type="submission" date="2016-10" db="EMBL/GenBank/DDBJ databases">
        <authorList>
            <person name="de Groot N.N."/>
        </authorList>
    </citation>
    <scope>NUCLEOTIDE SEQUENCE [LARGE SCALE GENOMIC DNA]</scope>
    <source>
        <strain evidence="2">DSM 938 / 37b4</strain>
    </source>
</reference>
<dbReference type="AlphaFoldDB" id="A0A1G7H0K0"/>
<accession>A0A1G7H0K0</accession>
<dbReference type="Proteomes" id="UP000183812">
    <property type="component" value="Unassembled WGS sequence"/>
</dbReference>
<dbReference type="RefSeq" id="WP_074553268.1">
    <property type="nucleotide sequence ID" value="NZ_CP061202.1"/>
</dbReference>
<dbReference type="EMBL" id="FNAY01000005">
    <property type="protein sequence ID" value="SDE93946.1"/>
    <property type="molecule type" value="Genomic_DNA"/>
</dbReference>
<protein>
    <submittedName>
        <fullName evidence="1">Uncharacterized protein</fullName>
    </submittedName>
</protein>
<name>A0A1G7H0K0_RHOCA</name>
<organism evidence="1 2">
    <name type="scientific">Rhodobacter capsulatus</name>
    <name type="common">Rhodopseudomonas capsulata</name>
    <dbReference type="NCBI Taxonomy" id="1061"/>
    <lineage>
        <taxon>Bacteria</taxon>
        <taxon>Pseudomonadati</taxon>
        <taxon>Pseudomonadota</taxon>
        <taxon>Alphaproteobacteria</taxon>
        <taxon>Rhodobacterales</taxon>
        <taxon>Rhodobacter group</taxon>
        <taxon>Rhodobacter</taxon>
    </lineage>
</organism>
<evidence type="ECO:0000313" key="2">
    <source>
        <dbReference type="Proteomes" id="UP000183812"/>
    </source>
</evidence>
<proteinExistence type="predicted"/>
<evidence type="ECO:0000313" key="1">
    <source>
        <dbReference type="EMBL" id="SDE93946.1"/>
    </source>
</evidence>
<sequence length="147" mass="16248">MSELVVLDVTVSRILGGLNAYLTAKRLARFLDAGDRDGATAEWRRRRAEAERQISSKVGVPEPIRAEVLRRYCGAVREEIVKLRGSAAIGIENRTKSDDGRPVAKILAFPTRTDPLPVPSFAAWNGPTNDPDEWARWSAREMFGGDA</sequence>
<gene>
    <name evidence="1" type="ORF">SAMN04244550_01363</name>
</gene>